<organism evidence="1 2">
    <name type="scientific">Dermatophilus congolensis</name>
    <dbReference type="NCBI Taxonomy" id="1863"/>
    <lineage>
        <taxon>Bacteria</taxon>
        <taxon>Bacillati</taxon>
        <taxon>Actinomycetota</taxon>
        <taxon>Actinomycetes</taxon>
        <taxon>Micrococcales</taxon>
        <taxon>Dermatophilaceae</taxon>
        <taxon>Dermatophilus</taxon>
    </lineage>
</organism>
<dbReference type="EMBL" id="LT906453">
    <property type="protein sequence ID" value="SNV21642.1"/>
    <property type="molecule type" value="Genomic_DNA"/>
</dbReference>
<accession>A0A239VHS2</accession>
<dbReference type="GeneID" id="63459527"/>
<keyword evidence="2" id="KW-1185">Reference proteome</keyword>
<sequence length="238" mass="25937">MFDTHRFLNTLTTDPTAPRITRYDSWGRIELSGRVLGNWVAKATNLLRTEYDPQPLDVIALDLPAGHWRTLYWALATWACGAHLHIIDPETDPATATTSTGTPLLAITDRPTKWTQLPLDTIAVSTAPLARSFERDLAGALDEAAEISSYPDSADLATSADPHDPACSDRGYEVTYNDLISPHSPERLLLPLSADTSRMQALTLIASVLAAGGSIVTSDTTEDLNRLATIERANLHHL</sequence>
<evidence type="ECO:0000313" key="1">
    <source>
        <dbReference type="EMBL" id="SNV21642.1"/>
    </source>
</evidence>
<name>A0A239VHS2_9MICO</name>
<dbReference type="OrthoDB" id="3396763at2"/>
<dbReference type="NCBIfam" id="TIGR03089">
    <property type="entry name" value="TIGR03089 family protein"/>
    <property type="match status" value="1"/>
</dbReference>
<dbReference type="InterPro" id="IPR017523">
    <property type="entry name" value="Rv3268"/>
</dbReference>
<dbReference type="RefSeq" id="WP_051277752.1">
    <property type="nucleotide sequence ID" value="NZ_LT906453.1"/>
</dbReference>
<reference evidence="1 2" key="1">
    <citation type="submission" date="2017-06" db="EMBL/GenBank/DDBJ databases">
        <authorList>
            <consortium name="Pathogen Informatics"/>
        </authorList>
    </citation>
    <scope>NUCLEOTIDE SEQUENCE [LARGE SCALE GENOMIC DNA]</scope>
    <source>
        <strain evidence="1 2">NCTC13039</strain>
    </source>
</reference>
<gene>
    <name evidence="1" type="ORF">SAMEA4475696_01301</name>
</gene>
<protein>
    <recommendedName>
        <fullName evidence="3">TIGR03089 family protein</fullName>
    </recommendedName>
</protein>
<dbReference type="STRING" id="1121387.GCA_000429885_02010"/>
<evidence type="ECO:0000313" key="2">
    <source>
        <dbReference type="Proteomes" id="UP000242637"/>
    </source>
</evidence>
<dbReference type="KEGG" id="dco:SAMEA4475696_1301"/>
<evidence type="ECO:0008006" key="3">
    <source>
        <dbReference type="Google" id="ProtNLM"/>
    </source>
</evidence>
<dbReference type="Proteomes" id="UP000242637">
    <property type="component" value="Chromosome 1"/>
</dbReference>
<dbReference type="AlphaFoldDB" id="A0A239VHS2"/>
<proteinExistence type="predicted"/>